<keyword evidence="2" id="KW-0786">Thiamine pyrophosphate</keyword>
<evidence type="ECO:0000313" key="7">
    <source>
        <dbReference type="Proteomes" id="UP000386575"/>
    </source>
</evidence>
<dbReference type="InterPro" id="IPR029061">
    <property type="entry name" value="THDP-binding"/>
</dbReference>
<evidence type="ECO:0000313" key="6">
    <source>
        <dbReference type="EMBL" id="KAB1083171.1"/>
    </source>
</evidence>
<sequence>MRRTFRSWKPQASTSSFTQTTCCAPPIRRCRRCRRTSCDTAERRRSKTPACRLTRSLTSFLGPDKVLGKAIIDTFVAQGCEFFTGVPDSVLAGFCAECEQLQNPRTHVVSANEGNAIGLALGWWFARGTVPVVYMQNSGFSNALNPLLSAAHVGAYATPMVLLVGWRGMPGHKDEPQHRIKGEITAELASLCKFDTFVLKDDATAVGMIADAVSTALRNFVPTVVLVPPGFVPASKKDTPPNACLWSRTDAISALLDEVADDDALIATTGHIGRDVHGQLESRGRSPAQSFLCVGAMGHASQIAAGVAMAQPRRRVWCFDGDGAFLMHLGGAALIGGSNLPNLVHVVLNNGAHASVGGMATCAPKTNLRDVASALGYRQSYQISNLNDLKAMRSIGAGSSPSFVEVMISADQGGQLGRPPEPLRLLSSAFQSFCLDINGVAGEWRRRVS</sequence>
<evidence type="ECO:0000259" key="5">
    <source>
        <dbReference type="Pfam" id="PF02776"/>
    </source>
</evidence>
<evidence type="ECO:0000259" key="4">
    <source>
        <dbReference type="Pfam" id="PF02775"/>
    </source>
</evidence>
<dbReference type="CDD" id="cd07035">
    <property type="entry name" value="TPP_PYR_POX_like"/>
    <property type="match status" value="1"/>
</dbReference>
<dbReference type="Gene3D" id="3.40.50.970">
    <property type="match status" value="2"/>
</dbReference>
<dbReference type="GO" id="GO:0033980">
    <property type="term" value="F:phosphonopyruvate decarboxylase activity"/>
    <property type="evidence" value="ECO:0007669"/>
    <property type="project" value="UniProtKB-EC"/>
</dbReference>
<dbReference type="Proteomes" id="UP000386575">
    <property type="component" value="Unassembled WGS sequence"/>
</dbReference>
<keyword evidence="6" id="KW-0670">Pyruvate</keyword>
<dbReference type="InterPro" id="IPR017684">
    <property type="entry name" value="Phosphono-pyrv_decarboxylase"/>
</dbReference>
<gene>
    <name evidence="6" type="primary">aepY</name>
    <name evidence="6" type="ORF">F4V91_26540</name>
</gene>
<dbReference type="GO" id="GO:0030976">
    <property type="term" value="F:thiamine pyrophosphate binding"/>
    <property type="evidence" value="ECO:0007669"/>
    <property type="project" value="InterPro"/>
</dbReference>
<dbReference type="InterPro" id="IPR012001">
    <property type="entry name" value="Thiamin_PyroP_enz_TPP-bd_dom"/>
</dbReference>
<dbReference type="Pfam" id="PF02776">
    <property type="entry name" value="TPP_enzyme_N"/>
    <property type="match status" value="1"/>
</dbReference>
<dbReference type="InterPro" id="IPR051818">
    <property type="entry name" value="TPP_dependent_decarboxylase"/>
</dbReference>
<protein>
    <submittedName>
        <fullName evidence="6">Phosphonopyruvate decarboxylase</fullName>
        <ecNumber evidence="6">4.1.1.82</ecNumber>
    </submittedName>
</protein>
<keyword evidence="1" id="KW-0210">Decarboxylase</keyword>
<organism evidence="6 7">
    <name type="scientific">Neorhizobium galegae</name>
    <name type="common">Rhizobium galegae</name>
    <dbReference type="NCBI Taxonomy" id="399"/>
    <lineage>
        <taxon>Bacteria</taxon>
        <taxon>Pseudomonadati</taxon>
        <taxon>Pseudomonadota</taxon>
        <taxon>Alphaproteobacteria</taxon>
        <taxon>Hyphomicrobiales</taxon>
        <taxon>Rhizobiaceae</taxon>
        <taxon>Rhizobium/Agrobacterium group</taxon>
        <taxon>Neorhizobium</taxon>
    </lineage>
</organism>
<proteinExistence type="predicted"/>
<dbReference type="InterPro" id="IPR011766">
    <property type="entry name" value="TPP_enzyme_TPP-bd"/>
</dbReference>
<feature type="domain" description="Thiamine pyrophosphate enzyme TPP-binding" evidence="4">
    <location>
        <begin position="293"/>
        <end position="390"/>
    </location>
</feature>
<evidence type="ECO:0000256" key="2">
    <source>
        <dbReference type="ARBA" id="ARBA00023052"/>
    </source>
</evidence>
<dbReference type="AlphaFoldDB" id="A0A6A1THZ0"/>
<dbReference type="EMBL" id="VZUL01000003">
    <property type="protein sequence ID" value="KAB1083171.1"/>
    <property type="molecule type" value="Genomic_DNA"/>
</dbReference>
<accession>A0A6A1THZ0</accession>
<dbReference type="NCBIfam" id="TIGR03297">
    <property type="entry name" value="Ppyr-DeCO2ase"/>
    <property type="match status" value="1"/>
</dbReference>
<dbReference type="Pfam" id="PF02775">
    <property type="entry name" value="TPP_enzyme_C"/>
    <property type="match status" value="1"/>
</dbReference>
<dbReference type="EC" id="4.1.1.82" evidence="6"/>
<dbReference type="PANTHER" id="PTHR42818:SF1">
    <property type="entry name" value="SULFOPYRUVATE DECARBOXYLASE"/>
    <property type="match status" value="1"/>
</dbReference>
<evidence type="ECO:0000256" key="3">
    <source>
        <dbReference type="ARBA" id="ARBA00023239"/>
    </source>
</evidence>
<dbReference type="GO" id="GO:0032923">
    <property type="term" value="P:organic phosphonate biosynthetic process"/>
    <property type="evidence" value="ECO:0007669"/>
    <property type="project" value="InterPro"/>
</dbReference>
<reference evidence="6 7" key="1">
    <citation type="submission" date="2019-09" db="EMBL/GenBank/DDBJ databases">
        <title>Genome sequencing of Ng87 strain.</title>
        <authorList>
            <person name="Karasev E.S."/>
            <person name="Andronov E."/>
        </authorList>
    </citation>
    <scope>NUCLEOTIDE SEQUENCE [LARGE SCALE GENOMIC DNA]</scope>
    <source>
        <strain evidence="6 7">Ng87</strain>
    </source>
</reference>
<name>A0A6A1THZ0_NEOGA</name>
<feature type="domain" description="Thiamine pyrophosphate enzyme N-terminal TPP-binding" evidence="5">
    <location>
        <begin position="67"/>
        <end position="180"/>
    </location>
</feature>
<keyword evidence="3 6" id="KW-0456">Lyase</keyword>
<dbReference type="SUPFAM" id="SSF52518">
    <property type="entry name" value="Thiamin diphosphate-binding fold (THDP-binding)"/>
    <property type="match status" value="2"/>
</dbReference>
<dbReference type="PANTHER" id="PTHR42818">
    <property type="entry name" value="SULFOPYRUVATE DECARBOXYLASE SUBUNIT ALPHA"/>
    <property type="match status" value="1"/>
</dbReference>
<comment type="caution">
    <text evidence="6">The sequence shown here is derived from an EMBL/GenBank/DDBJ whole genome shotgun (WGS) entry which is preliminary data.</text>
</comment>
<evidence type="ECO:0000256" key="1">
    <source>
        <dbReference type="ARBA" id="ARBA00022793"/>
    </source>
</evidence>